<dbReference type="Proteomes" id="UP001152531">
    <property type="component" value="Unassembled WGS sequence"/>
</dbReference>
<protein>
    <submittedName>
        <fullName evidence="1">Geranylgeranyl transferase type-2 subunit alpha</fullName>
    </submittedName>
</protein>
<accession>A0ACA9YCI4</accession>
<organism evidence="1 2">
    <name type="scientific">[Candida] jaroonii</name>
    <dbReference type="NCBI Taxonomy" id="467808"/>
    <lineage>
        <taxon>Eukaryota</taxon>
        <taxon>Fungi</taxon>
        <taxon>Dikarya</taxon>
        <taxon>Ascomycota</taxon>
        <taxon>Saccharomycotina</taxon>
        <taxon>Pichiomycetes</taxon>
        <taxon>Debaryomycetaceae</taxon>
        <taxon>Yamadazyma</taxon>
    </lineage>
</organism>
<gene>
    <name evidence="1" type="ORF">CLIB1444_11S00650</name>
</gene>
<dbReference type="EMBL" id="CALSDN010000011">
    <property type="protein sequence ID" value="CAH6722766.1"/>
    <property type="molecule type" value="Genomic_DNA"/>
</dbReference>
<evidence type="ECO:0000313" key="2">
    <source>
        <dbReference type="Proteomes" id="UP001152531"/>
    </source>
</evidence>
<keyword evidence="1" id="KW-0808">Transferase</keyword>
<sequence>MWHNVKKQTLSSEARLAKIERDKEKIHSYNKLKDEIFKIRNEGSHTVEFLNKLTDLLGLNPEFYTIWNIRRETLSSLFHQHQLDSQSTLEDELKFVMVLMKRYPKCYWIWNHRLWCLFQLGKDANWEFELGIVSKLLSMDERNFHGWQYRRVVIENLETHDDLENLKINLQEFKFTSSKVNSNISNFSAWHNRSKLIPKVYHLVGKLNYQDEPLFQSKESLLLHELTLVNTGMYVDIDDSSIWVYLEWLLSDCFFIDELSNDKYHDILNDQLKIINELNDLEITDNGKDNCWCLKAMIIINELLDNRSAVRPLLEKLIDIDPLRRGRYIDQLDSF</sequence>
<reference evidence="1" key="1">
    <citation type="submission" date="2022-06" db="EMBL/GenBank/DDBJ databases">
        <authorList>
            <person name="Legras J.-L."/>
            <person name="Devillers H."/>
            <person name="Grondin C."/>
        </authorList>
    </citation>
    <scope>NUCLEOTIDE SEQUENCE</scope>
    <source>
        <strain evidence="1">CLIB 1444</strain>
    </source>
</reference>
<evidence type="ECO:0000313" key="1">
    <source>
        <dbReference type="EMBL" id="CAH6722766.1"/>
    </source>
</evidence>
<proteinExistence type="predicted"/>
<name>A0ACA9YCI4_9ASCO</name>
<keyword evidence="2" id="KW-1185">Reference proteome</keyword>
<comment type="caution">
    <text evidence="1">The sequence shown here is derived from an EMBL/GenBank/DDBJ whole genome shotgun (WGS) entry which is preliminary data.</text>
</comment>